<dbReference type="HOGENOM" id="CLU_121334_2_2_5"/>
<accession>X5H3A3</accession>
<dbReference type="KEGG" id="nhm:NHE_0036"/>
<evidence type="ECO:0000256" key="1">
    <source>
        <dbReference type="SAM" id="Phobius"/>
    </source>
</evidence>
<evidence type="ECO:0000313" key="2">
    <source>
        <dbReference type="EMBL" id="AHX11011.1"/>
    </source>
</evidence>
<keyword evidence="1" id="KW-0472">Membrane</keyword>
<dbReference type="STRING" id="1286528.NHE_0036"/>
<dbReference type="NCBIfam" id="TIGR01300">
    <property type="entry name" value="CPA3_mnhG_phaG"/>
    <property type="match status" value="1"/>
</dbReference>
<dbReference type="PANTHER" id="PTHR34703:SF1">
    <property type="entry name" value="ANTIPORTER SUBUNIT MNHG2-RELATED"/>
    <property type="match status" value="1"/>
</dbReference>
<dbReference type="Proteomes" id="UP000023755">
    <property type="component" value="Chromosome"/>
</dbReference>
<dbReference type="Pfam" id="PF03334">
    <property type="entry name" value="PhaG_MnhG_YufB"/>
    <property type="match status" value="1"/>
</dbReference>
<dbReference type="PANTHER" id="PTHR34703">
    <property type="entry name" value="ANTIPORTER SUBUNIT MNHG2-RELATED"/>
    <property type="match status" value="1"/>
</dbReference>
<proteinExistence type="predicted"/>
<reference evidence="2 3" key="1">
    <citation type="submission" date="2014-03" db="EMBL/GenBank/DDBJ databases">
        <title>Sequencing and Comparison of Genomes and Transcriptome Profiles of Human Ehrlichiosis Agents.</title>
        <authorList>
            <person name="Lin M."/>
            <person name="Daugherty S.C."/>
            <person name="Nagaraj S."/>
            <person name="Cheng Z."/>
            <person name="Xiong Q."/>
            <person name="Lin F.-Y."/>
            <person name="Sengamalay N."/>
            <person name="Ott S."/>
            <person name="Godinez A."/>
            <person name="Tallon L.J."/>
            <person name="Sadzewicz L."/>
            <person name="Fraser C.M."/>
            <person name="Dunning Hotopp J.C."/>
            <person name="Rikihisa Y."/>
        </authorList>
    </citation>
    <scope>NUCLEOTIDE SEQUENCE [LARGE SCALE GENOMIC DNA]</scope>
    <source>
        <strain evidence="2 3">Oregon</strain>
    </source>
</reference>
<dbReference type="AlphaFoldDB" id="X5H3A3"/>
<organism evidence="2 3">
    <name type="scientific">Neorickettsia helminthoeca str. Oregon</name>
    <dbReference type="NCBI Taxonomy" id="1286528"/>
    <lineage>
        <taxon>Bacteria</taxon>
        <taxon>Pseudomonadati</taxon>
        <taxon>Pseudomonadota</taxon>
        <taxon>Alphaproteobacteria</taxon>
        <taxon>Rickettsiales</taxon>
        <taxon>Anaplasmataceae</taxon>
        <taxon>Neorickettsia</taxon>
    </lineage>
</organism>
<name>X5H3A3_9RICK</name>
<dbReference type="InterPro" id="IPR005133">
    <property type="entry name" value="PhaG_MnhG_YufB"/>
</dbReference>
<keyword evidence="1" id="KW-1133">Transmembrane helix</keyword>
<feature type="transmembrane region" description="Helical" evidence="1">
    <location>
        <begin position="6"/>
        <end position="24"/>
    </location>
</feature>
<keyword evidence="1" id="KW-0812">Transmembrane</keyword>
<dbReference type="GO" id="GO:0015385">
    <property type="term" value="F:sodium:proton antiporter activity"/>
    <property type="evidence" value="ECO:0007669"/>
    <property type="project" value="TreeGrafter"/>
</dbReference>
<keyword evidence="3" id="KW-1185">Reference proteome</keyword>
<dbReference type="EMBL" id="CP007481">
    <property type="protein sequence ID" value="AHX11011.1"/>
    <property type="molecule type" value="Genomic_DNA"/>
</dbReference>
<evidence type="ECO:0000313" key="3">
    <source>
        <dbReference type="Proteomes" id="UP000023755"/>
    </source>
</evidence>
<protein>
    <submittedName>
        <fullName evidence="2">Monovalent cation/proton antiporter, MnhG/PhaG subunit</fullName>
    </submittedName>
</protein>
<sequence length="89" mass="9702">MVMLAGTFIMLSGTIGIVRFPYFFSKVHAASMTDSFGAPLTILGCALKFGISMTSLKVILIIPILWITSSVGSYLLCKSRLNQDKHDSQ</sequence>
<feature type="transmembrane region" description="Helical" evidence="1">
    <location>
        <begin position="59"/>
        <end position="77"/>
    </location>
</feature>
<gene>
    <name evidence="2" type="ORF">NHE_0036</name>
</gene>